<evidence type="ECO:0000256" key="1">
    <source>
        <dbReference type="ARBA" id="ARBA00001971"/>
    </source>
</evidence>
<gene>
    <name evidence="8" type="ORF">F1C12_18880</name>
</gene>
<reference evidence="9" key="1">
    <citation type="submission" date="2019-09" db="EMBL/GenBank/DDBJ databases">
        <title>Antimicrobial potential of Antarctic Bacteria.</title>
        <authorList>
            <person name="Benaud N."/>
            <person name="Edwards R.J."/>
            <person name="Ferrari B.C."/>
        </authorList>
    </citation>
    <scope>NUCLEOTIDE SEQUENCE [LARGE SCALE GENOMIC DNA]</scope>
    <source>
        <strain evidence="9">INR9</strain>
    </source>
</reference>
<sequence>MSGQDPAGDADEEVYTWTGRTRRWLLKVLPPQKLLPQDQPSYVSSWIYVFGMASLAALAVVILSGLVLSLNGPAWYHVSSLGHFTNSVHLWSVELFFLLMVVHLWGKYWMAAWRGGRVLTWITGVIAFAVSIAAAFTGYLLQTNFDSQWIAFEGKDALNAAGIGAWFNVADLGQMLTWHIVLLPIGVGAIVVLHVLLVRVHGVVPPIDASETDDQVLHAYNESTSNESEGPR</sequence>
<evidence type="ECO:0000313" key="8">
    <source>
        <dbReference type="EMBL" id="QNE36973.1"/>
    </source>
</evidence>
<protein>
    <recommendedName>
        <fullName evidence="3">Cytochrome bc1 complex cytochrome b subunit</fullName>
        <ecNumber evidence="2">7.1.1.8</ecNumber>
    </recommendedName>
    <alternativeName>
        <fullName evidence="5">Cytochrome bc1 reductase complex subunit QcrB</fullName>
    </alternativeName>
</protein>
<feature type="transmembrane region" description="Helical" evidence="6">
    <location>
        <begin position="46"/>
        <end position="68"/>
    </location>
</feature>
<evidence type="ECO:0000256" key="2">
    <source>
        <dbReference type="ARBA" id="ARBA00012951"/>
    </source>
</evidence>
<dbReference type="GO" id="GO:0016020">
    <property type="term" value="C:membrane"/>
    <property type="evidence" value="ECO:0007669"/>
    <property type="project" value="InterPro"/>
</dbReference>
<evidence type="ECO:0000256" key="3">
    <source>
        <dbReference type="ARBA" id="ARBA00016116"/>
    </source>
</evidence>
<dbReference type="EC" id="7.1.1.8" evidence="2"/>
<keyword evidence="6" id="KW-0472">Membrane</keyword>
<comment type="cofactor">
    <cofactor evidence="1">
        <name>heme</name>
        <dbReference type="ChEBI" id="CHEBI:30413"/>
    </cofactor>
</comment>
<name>A0A7G6YEQ8_9MICO</name>
<feature type="transmembrane region" description="Helical" evidence="6">
    <location>
        <begin position="176"/>
        <end position="197"/>
    </location>
</feature>
<feature type="transmembrane region" description="Helical" evidence="6">
    <location>
        <begin position="88"/>
        <end position="106"/>
    </location>
</feature>
<dbReference type="InterPro" id="IPR005797">
    <property type="entry name" value="Cyt_b/b6_N"/>
</dbReference>
<dbReference type="EMBL" id="CP043641">
    <property type="protein sequence ID" value="QNE36973.1"/>
    <property type="molecule type" value="Genomic_DNA"/>
</dbReference>
<feature type="transmembrane region" description="Helical" evidence="6">
    <location>
        <begin position="118"/>
        <end position="141"/>
    </location>
</feature>
<dbReference type="PROSITE" id="PS51002">
    <property type="entry name" value="CYTB_NTER"/>
    <property type="match status" value="1"/>
</dbReference>
<dbReference type="Gene3D" id="1.20.810.10">
    <property type="entry name" value="Cytochrome Bc1 Complex, Chain C"/>
    <property type="match status" value="1"/>
</dbReference>
<keyword evidence="6" id="KW-0812">Transmembrane</keyword>
<dbReference type="GO" id="GO:0008121">
    <property type="term" value="F:quinol-cytochrome-c reductase activity"/>
    <property type="evidence" value="ECO:0007669"/>
    <property type="project" value="UniProtKB-EC"/>
</dbReference>
<evidence type="ECO:0000259" key="7">
    <source>
        <dbReference type="PROSITE" id="PS51002"/>
    </source>
</evidence>
<feature type="domain" description="Cytochrome b/b6 N-terminal region profile" evidence="7">
    <location>
        <begin position="21"/>
        <end position="207"/>
    </location>
</feature>
<organism evidence="8 9">
    <name type="scientific">Leifsonia shinshuensis</name>
    <dbReference type="NCBI Taxonomy" id="150026"/>
    <lineage>
        <taxon>Bacteria</taxon>
        <taxon>Bacillati</taxon>
        <taxon>Actinomycetota</taxon>
        <taxon>Actinomycetes</taxon>
        <taxon>Micrococcales</taxon>
        <taxon>Microbacteriaceae</taxon>
        <taxon>Leifsonia</taxon>
    </lineage>
</organism>
<accession>A0A7G6YEQ8</accession>
<dbReference type="GO" id="GO:0016491">
    <property type="term" value="F:oxidoreductase activity"/>
    <property type="evidence" value="ECO:0007669"/>
    <property type="project" value="InterPro"/>
</dbReference>
<keyword evidence="6" id="KW-1133">Transmembrane helix</keyword>
<evidence type="ECO:0000256" key="6">
    <source>
        <dbReference type="SAM" id="Phobius"/>
    </source>
</evidence>
<dbReference type="GO" id="GO:0022904">
    <property type="term" value="P:respiratory electron transport chain"/>
    <property type="evidence" value="ECO:0007669"/>
    <property type="project" value="InterPro"/>
</dbReference>
<evidence type="ECO:0000256" key="5">
    <source>
        <dbReference type="ARBA" id="ARBA00029568"/>
    </source>
</evidence>
<dbReference type="Pfam" id="PF13631">
    <property type="entry name" value="Cytochrom_B_N_2"/>
    <property type="match status" value="1"/>
</dbReference>
<evidence type="ECO:0000313" key="9">
    <source>
        <dbReference type="Proteomes" id="UP000515511"/>
    </source>
</evidence>
<evidence type="ECO:0000256" key="4">
    <source>
        <dbReference type="ARBA" id="ARBA00029351"/>
    </source>
</evidence>
<dbReference type="KEGG" id="lse:F1C12_18880"/>
<proteinExistence type="predicted"/>
<dbReference type="InterPro" id="IPR016174">
    <property type="entry name" value="Di-haem_cyt_TM"/>
</dbReference>
<dbReference type="SUPFAM" id="SSF81342">
    <property type="entry name" value="Transmembrane di-heme cytochromes"/>
    <property type="match status" value="1"/>
</dbReference>
<dbReference type="Proteomes" id="UP000515511">
    <property type="component" value="Chromosome"/>
</dbReference>
<dbReference type="RefSeq" id="WP_185276400.1">
    <property type="nucleotide sequence ID" value="NZ_CP043641.1"/>
</dbReference>
<comment type="catalytic activity">
    <reaction evidence="4">
        <text>a quinol + 2 Fe(III)-[cytochrome c](out) = a quinone + 2 Fe(II)-[cytochrome c](out) + 2 H(+)(out)</text>
        <dbReference type="Rhea" id="RHEA:11484"/>
        <dbReference type="Rhea" id="RHEA-COMP:10350"/>
        <dbReference type="Rhea" id="RHEA-COMP:14399"/>
        <dbReference type="ChEBI" id="CHEBI:15378"/>
        <dbReference type="ChEBI" id="CHEBI:24646"/>
        <dbReference type="ChEBI" id="CHEBI:29033"/>
        <dbReference type="ChEBI" id="CHEBI:29034"/>
        <dbReference type="ChEBI" id="CHEBI:132124"/>
        <dbReference type="EC" id="7.1.1.8"/>
    </reaction>
</comment>
<dbReference type="AlphaFoldDB" id="A0A7G6YEQ8"/>
<dbReference type="InterPro" id="IPR027387">
    <property type="entry name" value="Cytb/b6-like_sf"/>
</dbReference>